<dbReference type="CDD" id="cd00609">
    <property type="entry name" value="AAT_like"/>
    <property type="match status" value="1"/>
</dbReference>
<accession>A0A6J7EHT4</accession>
<dbReference type="Pfam" id="PF00155">
    <property type="entry name" value="Aminotran_1_2"/>
    <property type="match status" value="1"/>
</dbReference>
<dbReference type="Gene3D" id="3.40.640.10">
    <property type="entry name" value="Type I PLP-dependent aspartate aminotransferase-like (Major domain)"/>
    <property type="match status" value="1"/>
</dbReference>
<gene>
    <name evidence="5" type="ORF">UFOPK3444_01622</name>
</gene>
<dbReference type="PANTHER" id="PTHR43643">
    <property type="entry name" value="HISTIDINOL-PHOSPHATE AMINOTRANSFERASE 2"/>
    <property type="match status" value="1"/>
</dbReference>
<evidence type="ECO:0000256" key="1">
    <source>
        <dbReference type="ARBA" id="ARBA00022576"/>
    </source>
</evidence>
<dbReference type="InterPro" id="IPR015421">
    <property type="entry name" value="PyrdxlP-dep_Trfase_major"/>
</dbReference>
<dbReference type="InterPro" id="IPR050106">
    <property type="entry name" value="HistidinolP_aminotransfase"/>
</dbReference>
<evidence type="ECO:0000313" key="5">
    <source>
        <dbReference type="EMBL" id="CAB4882992.1"/>
    </source>
</evidence>
<sequence>MDRYRRFAELTDDEIRADFKEQADERREAELSKVVLLDLTTSTADELPHPAVAAAISFAAKRALNQQPDALSSELRDRVSAETGIDPENVAVGPGADGLMAALVAKLVGKDEQILIPWPSYRLHPLLAGIVGAQPIPLTVPRGPEAIADAANAAGAAPLMVLTNPNDPDGHLIDAEGIAQLRAKLSPKTVLIVDEALIDYAGDNHIHRMNELVADTPGLFLVRSMSKAWGLSGLKVGWVLAGPGGEEVLQSLTPLLGVPAPSEAGALAALDEAKQQRNARVAAVSTEKARLEALLRSSTVDIGPSDANLVWASVPGIDSAELAAKLREAGVLVRDGAEVGEPTRICAAIRGDQTATDRLAEGLLEAAGQAPSSAD</sequence>
<dbReference type="Gene3D" id="3.90.1150.10">
    <property type="entry name" value="Aspartate Aminotransferase, domain 1"/>
    <property type="match status" value="1"/>
</dbReference>
<dbReference type="GO" id="GO:0008483">
    <property type="term" value="F:transaminase activity"/>
    <property type="evidence" value="ECO:0007669"/>
    <property type="project" value="UniProtKB-KW"/>
</dbReference>
<dbReference type="EMBL" id="CAFBLU010000055">
    <property type="protein sequence ID" value="CAB4882992.1"/>
    <property type="molecule type" value="Genomic_DNA"/>
</dbReference>
<dbReference type="InterPro" id="IPR015424">
    <property type="entry name" value="PyrdxlP-dep_Trfase"/>
</dbReference>
<dbReference type="InterPro" id="IPR015422">
    <property type="entry name" value="PyrdxlP-dep_Trfase_small"/>
</dbReference>
<dbReference type="SUPFAM" id="SSF53383">
    <property type="entry name" value="PLP-dependent transferases"/>
    <property type="match status" value="1"/>
</dbReference>
<reference evidence="5" key="1">
    <citation type="submission" date="2020-05" db="EMBL/GenBank/DDBJ databases">
        <authorList>
            <person name="Chiriac C."/>
            <person name="Salcher M."/>
            <person name="Ghai R."/>
            <person name="Kavagutti S V."/>
        </authorList>
    </citation>
    <scope>NUCLEOTIDE SEQUENCE</scope>
</reference>
<name>A0A6J7EHT4_9ZZZZ</name>
<evidence type="ECO:0000256" key="2">
    <source>
        <dbReference type="ARBA" id="ARBA00022679"/>
    </source>
</evidence>
<dbReference type="AlphaFoldDB" id="A0A6J7EHT4"/>
<keyword evidence="3" id="KW-0663">Pyridoxal phosphate</keyword>
<dbReference type="InterPro" id="IPR004839">
    <property type="entry name" value="Aminotransferase_I/II_large"/>
</dbReference>
<keyword evidence="1" id="KW-0032">Aminotransferase</keyword>
<keyword evidence="2" id="KW-0808">Transferase</keyword>
<dbReference type="PANTHER" id="PTHR43643:SF3">
    <property type="entry name" value="HISTIDINOL-PHOSPHATE AMINOTRANSFERASE"/>
    <property type="match status" value="1"/>
</dbReference>
<dbReference type="GO" id="GO:0030170">
    <property type="term" value="F:pyridoxal phosphate binding"/>
    <property type="evidence" value="ECO:0007669"/>
    <property type="project" value="InterPro"/>
</dbReference>
<evidence type="ECO:0000256" key="3">
    <source>
        <dbReference type="ARBA" id="ARBA00022898"/>
    </source>
</evidence>
<proteinExistence type="predicted"/>
<protein>
    <submittedName>
        <fullName evidence="5">Unannotated protein</fullName>
    </submittedName>
</protein>
<organism evidence="5">
    <name type="scientific">freshwater metagenome</name>
    <dbReference type="NCBI Taxonomy" id="449393"/>
    <lineage>
        <taxon>unclassified sequences</taxon>
        <taxon>metagenomes</taxon>
        <taxon>ecological metagenomes</taxon>
    </lineage>
</organism>
<evidence type="ECO:0000259" key="4">
    <source>
        <dbReference type="Pfam" id="PF00155"/>
    </source>
</evidence>
<feature type="domain" description="Aminotransferase class I/classII large" evidence="4">
    <location>
        <begin position="43"/>
        <end position="361"/>
    </location>
</feature>